<evidence type="ECO:0000313" key="1">
    <source>
        <dbReference type="EMBL" id="KAF3833687.1"/>
    </source>
</evidence>
<protein>
    <submittedName>
        <fullName evidence="1">Uncharacterized protein</fullName>
    </submittedName>
</protein>
<name>A0A7J5XAN9_DISMA</name>
<accession>A0A7J5XAN9</accession>
<keyword evidence="2" id="KW-1185">Reference proteome</keyword>
<comment type="caution">
    <text evidence="1">The sequence shown here is derived from an EMBL/GenBank/DDBJ whole genome shotgun (WGS) entry which is preliminary data.</text>
</comment>
<reference evidence="1 2" key="1">
    <citation type="submission" date="2020-03" db="EMBL/GenBank/DDBJ databases">
        <title>Dissostichus mawsoni Genome sequencing and assembly.</title>
        <authorList>
            <person name="Park H."/>
        </authorList>
    </citation>
    <scope>NUCLEOTIDE SEQUENCE [LARGE SCALE GENOMIC DNA]</scope>
    <source>
        <strain evidence="1">DM0001</strain>
        <tissue evidence="1">Muscle</tissue>
    </source>
</reference>
<dbReference type="PANTHER" id="PTHR34444">
    <property type="entry name" value="LOC361192"/>
    <property type="match status" value="1"/>
</dbReference>
<evidence type="ECO:0000313" key="2">
    <source>
        <dbReference type="Proteomes" id="UP000518266"/>
    </source>
</evidence>
<organism evidence="1 2">
    <name type="scientific">Dissostichus mawsoni</name>
    <name type="common">Antarctic cod</name>
    <dbReference type="NCBI Taxonomy" id="36200"/>
    <lineage>
        <taxon>Eukaryota</taxon>
        <taxon>Metazoa</taxon>
        <taxon>Chordata</taxon>
        <taxon>Craniata</taxon>
        <taxon>Vertebrata</taxon>
        <taxon>Euteleostomi</taxon>
        <taxon>Actinopterygii</taxon>
        <taxon>Neopterygii</taxon>
        <taxon>Teleostei</taxon>
        <taxon>Neoteleostei</taxon>
        <taxon>Acanthomorphata</taxon>
        <taxon>Eupercaria</taxon>
        <taxon>Perciformes</taxon>
        <taxon>Notothenioidei</taxon>
        <taxon>Nototheniidae</taxon>
        <taxon>Dissostichus</taxon>
    </lineage>
</organism>
<gene>
    <name evidence="1" type="ORF">F7725_024891</name>
</gene>
<dbReference type="AlphaFoldDB" id="A0A7J5XAN9"/>
<dbReference type="Pfam" id="PF15074">
    <property type="entry name" value="CFAP90"/>
    <property type="match status" value="1"/>
</dbReference>
<sequence length="138" mass="15926">MSLIVHQEEQLLSKYYSDYPSPSSAYQRRNFSSVLRRFLRSFPGAHGCHNPDLELRVSQVLEVSMYDQVFNQTGSYDMRLHRDDRKHHKGTGLDINEEEKLRIVPVRSSAEYGRRPVPALFQRAGSTLVSLAQKPNFS</sequence>
<dbReference type="PANTHER" id="PTHR34444:SF1">
    <property type="entry name" value="CILIA- AND FLAGELLA-ASSOCIATED PROTEIN 90"/>
    <property type="match status" value="1"/>
</dbReference>
<dbReference type="Proteomes" id="UP000518266">
    <property type="component" value="Unassembled WGS sequence"/>
</dbReference>
<proteinExistence type="predicted"/>
<dbReference type="InterPro" id="IPR027901">
    <property type="entry name" value="CFAP90"/>
</dbReference>
<dbReference type="OrthoDB" id="10057935at2759"/>
<dbReference type="EMBL" id="JAAKFY010000026">
    <property type="protein sequence ID" value="KAF3833687.1"/>
    <property type="molecule type" value="Genomic_DNA"/>
</dbReference>